<accession>A0AA37SUL9</accession>
<organism evidence="5 6">
    <name type="scientific">Portibacter lacus</name>
    <dbReference type="NCBI Taxonomy" id="1099794"/>
    <lineage>
        <taxon>Bacteria</taxon>
        <taxon>Pseudomonadati</taxon>
        <taxon>Bacteroidota</taxon>
        <taxon>Saprospiria</taxon>
        <taxon>Saprospirales</taxon>
        <taxon>Haliscomenobacteraceae</taxon>
        <taxon>Portibacter</taxon>
    </lineage>
</organism>
<dbReference type="InterPro" id="IPR002547">
    <property type="entry name" value="tRNA-bd_dom"/>
</dbReference>
<dbReference type="Pfam" id="PF01588">
    <property type="entry name" value="tRNA_bind"/>
    <property type="match status" value="1"/>
</dbReference>
<dbReference type="PROSITE" id="PS50886">
    <property type="entry name" value="TRBD"/>
    <property type="match status" value="1"/>
</dbReference>
<evidence type="ECO:0000313" key="5">
    <source>
        <dbReference type="EMBL" id="GLR18275.1"/>
    </source>
</evidence>
<name>A0AA37SUL9_9BACT</name>
<keyword evidence="6" id="KW-1185">Reference proteome</keyword>
<dbReference type="NCBIfam" id="NF007495">
    <property type="entry name" value="PRK10089.1-4"/>
    <property type="match status" value="1"/>
</dbReference>
<dbReference type="EMBL" id="BSOH01000020">
    <property type="protein sequence ID" value="GLR18275.1"/>
    <property type="molecule type" value="Genomic_DNA"/>
</dbReference>
<proteinExistence type="predicted"/>
<dbReference type="NCBIfam" id="TIGR02222">
    <property type="entry name" value="chap_CsaA"/>
    <property type="match status" value="1"/>
</dbReference>
<comment type="caution">
    <text evidence="5">The sequence shown here is derived from an EMBL/GenBank/DDBJ whole genome shotgun (WGS) entry which is preliminary data.</text>
</comment>
<dbReference type="Gene3D" id="2.40.50.140">
    <property type="entry name" value="Nucleic acid-binding proteins"/>
    <property type="match status" value="1"/>
</dbReference>
<feature type="domain" description="TRNA-binding" evidence="4">
    <location>
        <begin position="15"/>
        <end position="117"/>
    </location>
</feature>
<reference evidence="5" key="2">
    <citation type="submission" date="2023-01" db="EMBL/GenBank/DDBJ databases">
        <title>Draft genome sequence of Portibacter lacus strain NBRC 108769.</title>
        <authorList>
            <person name="Sun Q."/>
            <person name="Mori K."/>
        </authorList>
    </citation>
    <scope>NUCLEOTIDE SEQUENCE</scope>
    <source>
        <strain evidence="5">NBRC 108769</strain>
    </source>
</reference>
<dbReference type="InterPro" id="IPR008231">
    <property type="entry name" value="CsaA"/>
</dbReference>
<evidence type="ECO:0000313" key="6">
    <source>
        <dbReference type="Proteomes" id="UP001156666"/>
    </source>
</evidence>
<dbReference type="InterPro" id="IPR051270">
    <property type="entry name" value="Tyrosine-tRNA_ligase_regulator"/>
</dbReference>
<dbReference type="InterPro" id="IPR012340">
    <property type="entry name" value="NA-bd_OB-fold"/>
</dbReference>
<evidence type="ECO:0000259" key="4">
    <source>
        <dbReference type="PROSITE" id="PS50886"/>
    </source>
</evidence>
<evidence type="ECO:0000256" key="2">
    <source>
        <dbReference type="ARBA" id="ARBA00022884"/>
    </source>
</evidence>
<dbReference type="PANTHER" id="PTHR11586:SF37">
    <property type="entry name" value="TRNA-BINDING DOMAIN-CONTAINING PROTEIN"/>
    <property type="match status" value="1"/>
</dbReference>
<dbReference type="CDD" id="cd02798">
    <property type="entry name" value="tRNA_bind_CsaA"/>
    <property type="match status" value="1"/>
</dbReference>
<sequence>MNNENSVQETLSWKEFMKVEMRVGTIISAEGFPEVRNPAYKLIVDFGPLGTRKTSAQITKLYSPEELVGQQVIAVVNFPPKQIANIMSECLVMGAVDGKEVTLIKPGKKVENGMRVG</sequence>
<dbReference type="PANTHER" id="PTHR11586">
    <property type="entry name" value="TRNA-AMINOACYLATION COFACTOR ARC1 FAMILY MEMBER"/>
    <property type="match status" value="1"/>
</dbReference>
<dbReference type="GO" id="GO:0000049">
    <property type="term" value="F:tRNA binding"/>
    <property type="evidence" value="ECO:0007669"/>
    <property type="project" value="UniProtKB-UniRule"/>
</dbReference>
<evidence type="ECO:0000256" key="1">
    <source>
        <dbReference type="ARBA" id="ARBA00022555"/>
    </source>
</evidence>
<gene>
    <name evidence="5" type="primary">csaA</name>
    <name evidence="5" type="ORF">GCM10007940_28910</name>
</gene>
<dbReference type="SUPFAM" id="SSF50249">
    <property type="entry name" value="Nucleic acid-binding proteins"/>
    <property type="match status" value="1"/>
</dbReference>
<evidence type="ECO:0000256" key="3">
    <source>
        <dbReference type="PROSITE-ProRule" id="PRU00209"/>
    </source>
</evidence>
<dbReference type="NCBIfam" id="NF007494">
    <property type="entry name" value="PRK10089.1-3"/>
    <property type="match status" value="1"/>
</dbReference>
<reference evidence="5" key="1">
    <citation type="journal article" date="2014" name="Int. J. Syst. Evol. Microbiol.">
        <title>Complete genome sequence of Corynebacterium casei LMG S-19264T (=DSM 44701T), isolated from a smear-ripened cheese.</title>
        <authorList>
            <consortium name="US DOE Joint Genome Institute (JGI-PGF)"/>
            <person name="Walter F."/>
            <person name="Albersmeier A."/>
            <person name="Kalinowski J."/>
            <person name="Ruckert C."/>
        </authorList>
    </citation>
    <scope>NUCLEOTIDE SEQUENCE</scope>
    <source>
        <strain evidence="5">NBRC 108769</strain>
    </source>
</reference>
<keyword evidence="2 3" id="KW-0694">RNA-binding</keyword>
<dbReference type="FunFam" id="2.40.50.140:FF:000165">
    <property type="entry name" value="Chaperone CsaA"/>
    <property type="match status" value="1"/>
</dbReference>
<protein>
    <submittedName>
        <fullName evidence="5">tRNA-binding protein</fullName>
    </submittedName>
</protein>
<keyword evidence="1 3" id="KW-0820">tRNA-binding</keyword>
<dbReference type="AlphaFoldDB" id="A0AA37SUL9"/>
<dbReference type="Proteomes" id="UP001156666">
    <property type="component" value="Unassembled WGS sequence"/>
</dbReference>
<dbReference type="RefSeq" id="WP_235293639.1">
    <property type="nucleotide sequence ID" value="NZ_BSOH01000020.1"/>
</dbReference>